<dbReference type="GO" id="GO:0004519">
    <property type="term" value="F:endonuclease activity"/>
    <property type="evidence" value="ECO:0007669"/>
    <property type="project" value="UniProtKB-KW"/>
</dbReference>
<dbReference type="InterPro" id="IPR012296">
    <property type="entry name" value="Nuclease_put_TT1808"/>
</dbReference>
<protein>
    <submittedName>
        <fullName evidence="2">Uma2 family endonuclease</fullName>
    </submittedName>
</protein>
<sequence length="206" mass="23796">MKSALEEIRQSPRLPEIVRTLTAELREEEERRRRFLQELTPEMKAEFINGEVIMHSPAREKHLRVTGNLFYELMTYCKQAGRGRVFVEKCLISLSRNDFEPDVVWFSEEKAREFTGEQMRFPAPDLVVEVLSPSTEERDRGVKFVDYAEHGVGEYWLIDAEAGVVEQYLLNPAQGEFTLHEKLTHGTVCSRMAAGLEVSLQELFAE</sequence>
<dbReference type="Gene3D" id="3.90.1570.10">
    <property type="entry name" value="tt1808, chain A"/>
    <property type="match status" value="1"/>
</dbReference>
<dbReference type="Pfam" id="PF05685">
    <property type="entry name" value="Uma2"/>
    <property type="match status" value="1"/>
</dbReference>
<dbReference type="InterPro" id="IPR008538">
    <property type="entry name" value="Uma2"/>
</dbReference>
<accession>A0A934RJ46</accession>
<organism evidence="2 3">
    <name type="scientific">Roseibacillus ishigakijimensis</name>
    <dbReference type="NCBI Taxonomy" id="454146"/>
    <lineage>
        <taxon>Bacteria</taxon>
        <taxon>Pseudomonadati</taxon>
        <taxon>Verrucomicrobiota</taxon>
        <taxon>Verrucomicrobiia</taxon>
        <taxon>Verrucomicrobiales</taxon>
        <taxon>Verrucomicrobiaceae</taxon>
        <taxon>Roseibacillus</taxon>
    </lineage>
</organism>
<dbReference type="PANTHER" id="PTHR34107">
    <property type="entry name" value="SLL0198 PROTEIN-RELATED"/>
    <property type="match status" value="1"/>
</dbReference>
<dbReference type="InterPro" id="IPR011335">
    <property type="entry name" value="Restrct_endonuc-II-like"/>
</dbReference>
<feature type="domain" description="Putative restriction endonuclease" evidence="1">
    <location>
        <begin position="39"/>
        <end position="191"/>
    </location>
</feature>
<keyword evidence="3" id="KW-1185">Reference proteome</keyword>
<evidence type="ECO:0000313" key="2">
    <source>
        <dbReference type="EMBL" id="MBK1832597.1"/>
    </source>
</evidence>
<reference evidence="2" key="1">
    <citation type="submission" date="2021-01" db="EMBL/GenBank/DDBJ databases">
        <title>Modified the classification status of verrucomicrobia.</title>
        <authorList>
            <person name="Feng X."/>
        </authorList>
    </citation>
    <scope>NUCLEOTIDE SEQUENCE</scope>
    <source>
        <strain evidence="2">KCTC 12986</strain>
    </source>
</reference>
<dbReference type="SUPFAM" id="SSF52980">
    <property type="entry name" value="Restriction endonuclease-like"/>
    <property type="match status" value="1"/>
</dbReference>
<dbReference type="EMBL" id="JAENIO010000002">
    <property type="protein sequence ID" value="MBK1832597.1"/>
    <property type="molecule type" value="Genomic_DNA"/>
</dbReference>
<keyword evidence="2" id="KW-0378">Hydrolase</keyword>
<dbReference type="RefSeq" id="WP_200390033.1">
    <property type="nucleotide sequence ID" value="NZ_JAENIO010000002.1"/>
</dbReference>
<evidence type="ECO:0000259" key="1">
    <source>
        <dbReference type="Pfam" id="PF05685"/>
    </source>
</evidence>
<keyword evidence="2" id="KW-0540">Nuclease</keyword>
<proteinExistence type="predicted"/>
<gene>
    <name evidence="2" type="ORF">JIN78_00875</name>
</gene>
<dbReference type="AlphaFoldDB" id="A0A934RJ46"/>
<keyword evidence="2" id="KW-0255">Endonuclease</keyword>
<evidence type="ECO:0000313" key="3">
    <source>
        <dbReference type="Proteomes" id="UP000604083"/>
    </source>
</evidence>
<name>A0A934RJ46_9BACT</name>
<dbReference type="Proteomes" id="UP000604083">
    <property type="component" value="Unassembled WGS sequence"/>
</dbReference>
<comment type="caution">
    <text evidence="2">The sequence shown here is derived from an EMBL/GenBank/DDBJ whole genome shotgun (WGS) entry which is preliminary data.</text>
</comment>
<dbReference type="CDD" id="cd06260">
    <property type="entry name" value="DUF820-like"/>
    <property type="match status" value="1"/>
</dbReference>
<dbReference type="PANTHER" id="PTHR34107:SF4">
    <property type="entry name" value="SLL1222 PROTEIN"/>
    <property type="match status" value="1"/>
</dbReference>